<evidence type="ECO:0000256" key="6">
    <source>
        <dbReference type="NCBIfam" id="TIGR00152"/>
    </source>
</evidence>
<dbReference type="PANTHER" id="PTHR10695">
    <property type="entry name" value="DEPHOSPHO-COA KINASE-RELATED"/>
    <property type="match status" value="1"/>
</dbReference>
<name>A0A1H6UPT8_9GAMM</name>
<comment type="subcellular location">
    <subcellularLocation>
        <location evidence="5">Cytoplasm</location>
    </subcellularLocation>
</comment>
<dbReference type="InterPro" id="IPR027417">
    <property type="entry name" value="P-loop_NTPase"/>
</dbReference>
<keyword evidence="2 5" id="KW-0547">Nucleotide-binding</keyword>
<dbReference type="EMBL" id="FNYH01000022">
    <property type="protein sequence ID" value="SEI93706.1"/>
    <property type="molecule type" value="Genomic_DNA"/>
</dbReference>
<evidence type="ECO:0000256" key="5">
    <source>
        <dbReference type="HAMAP-Rule" id="MF_00376"/>
    </source>
</evidence>
<evidence type="ECO:0000313" key="8">
    <source>
        <dbReference type="Proteomes" id="UP000242999"/>
    </source>
</evidence>
<dbReference type="SUPFAM" id="SSF52540">
    <property type="entry name" value="P-loop containing nucleoside triphosphate hydrolases"/>
    <property type="match status" value="1"/>
</dbReference>
<comment type="catalytic activity">
    <reaction evidence="5">
        <text>3'-dephospho-CoA + ATP = ADP + CoA + H(+)</text>
        <dbReference type="Rhea" id="RHEA:18245"/>
        <dbReference type="ChEBI" id="CHEBI:15378"/>
        <dbReference type="ChEBI" id="CHEBI:30616"/>
        <dbReference type="ChEBI" id="CHEBI:57287"/>
        <dbReference type="ChEBI" id="CHEBI:57328"/>
        <dbReference type="ChEBI" id="CHEBI:456216"/>
        <dbReference type="EC" id="2.7.1.24"/>
    </reaction>
</comment>
<sequence length="207" mass="23124">MLIIGLTGGIGSGKSAAAARFAEKGIHIVDSDQVARDVVAVGMPAYQAICEHFGTEILQASGELDRAALRRKVFDDEQQRLWLEDVLHPVIRDETCRQLDASASPYTLLVSPLLLESGQVALVHRICVVDVPEPIQIERACARDHNDEDQIRAIMKAQCSRKTRRLQAHDIIDNSRDLAHLYAQVDHLHQTYLQLAEQRTQLDDALF</sequence>
<dbReference type="GO" id="GO:0005524">
    <property type="term" value="F:ATP binding"/>
    <property type="evidence" value="ECO:0007669"/>
    <property type="project" value="UniProtKB-UniRule"/>
</dbReference>
<keyword evidence="3 5" id="KW-0067">ATP-binding</keyword>
<dbReference type="STRING" id="64971.SAMN05421831_1227"/>
<accession>A0A1H6UPT8</accession>
<feature type="binding site" evidence="5">
    <location>
        <begin position="11"/>
        <end position="16"/>
    </location>
    <ligand>
        <name>ATP</name>
        <dbReference type="ChEBI" id="CHEBI:30616"/>
    </ligand>
</feature>
<keyword evidence="5" id="KW-0963">Cytoplasm</keyword>
<keyword evidence="5" id="KW-0808">Transferase</keyword>
<dbReference type="AlphaFoldDB" id="A0A1H6UPT8"/>
<dbReference type="EC" id="2.7.1.24" evidence="5 6"/>
<dbReference type="RefSeq" id="WP_093312586.1">
    <property type="nucleotide sequence ID" value="NZ_FNYH01000022.1"/>
</dbReference>
<dbReference type="InterPro" id="IPR001977">
    <property type="entry name" value="Depp_CoAkinase"/>
</dbReference>
<dbReference type="Proteomes" id="UP000242999">
    <property type="component" value="Unassembled WGS sequence"/>
</dbReference>
<comment type="similarity">
    <text evidence="1 5">Belongs to the CoaE family.</text>
</comment>
<evidence type="ECO:0000256" key="1">
    <source>
        <dbReference type="ARBA" id="ARBA00009018"/>
    </source>
</evidence>
<protein>
    <recommendedName>
        <fullName evidence="5 6">Dephospho-CoA kinase</fullName>
        <ecNumber evidence="5 6">2.7.1.24</ecNumber>
    </recommendedName>
    <alternativeName>
        <fullName evidence="5">Dephosphocoenzyme A kinase</fullName>
    </alternativeName>
</protein>
<dbReference type="Gene3D" id="3.40.50.300">
    <property type="entry name" value="P-loop containing nucleotide triphosphate hydrolases"/>
    <property type="match status" value="1"/>
</dbReference>
<evidence type="ECO:0000256" key="4">
    <source>
        <dbReference type="ARBA" id="ARBA00022993"/>
    </source>
</evidence>
<comment type="function">
    <text evidence="5">Catalyzes the phosphorylation of the 3'-hydroxyl group of dephosphocoenzyme A to form coenzyme A.</text>
</comment>
<evidence type="ECO:0000256" key="2">
    <source>
        <dbReference type="ARBA" id="ARBA00022741"/>
    </source>
</evidence>
<dbReference type="PANTHER" id="PTHR10695:SF46">
    <property type="entry name" value="BIFUNCTIONAL COENZYME A SYNTHASE-RELATED"/>
    <property type="match status" value="1"/>
</dbReference>
<reference evidence="8" key="1">
    <citation type="submission" date="2016-10" db="EMBL/GenBank/DDBJ databases">
        <authorList>
            <person name="Varghese N."/>
            <person name="Submissions S."/>
        </authorList>
    </citation>
    <scope>NUCLEOTIDE SEQUENCE [LARGE SCALE GENOMIC DNA]</scope>
    <source>
        <strain evidence="8">DSM 7165</strain>
    </source>
</reference>
<dbReference type="GO" id="GO:0005737">
    <property type="term" value="C:cytoplasm"/>
    <property type="evidence" value="ECO:0007669"/>
    <property type="project" value="UniProtKB-SubCell"/>
</dbReference>
<evidence type="ECO:0000313" key="7">
    <source>
        <dbReference type="EMBL" id="SEI93706.1"/>
    </source>
</evidence>
<keyword evidence="8" id="KW-1185">Reference proteome</keyword>
<organism evidence="7 8">
    <name type="scientific">Allopseudospirillum japonicum</name>
    <dbReference type="NCBI Taxonomy" id="64971"/>
    <lineage>
        <taxon>Bacteria</taxon>
        <taxon>Pseudomonadati</taxon>
        <taxon>Pseudomonadota</taxon>
        <taxon>Gammaproteobacteria</taxon>
        <taxon>Oceanospirillales</taxon>
        <taxon>Oceanospirillaceae</taxon>
        <taxon>Allopseudospirillum</taxon>
    </lineage>
</organism>
<dbReference type="Pfam" id="PF01121">
    <property type="entry name" value="CoaE"/>
    <property type="match status" value="1"/>
</dbReference>
<dbReference type="CDD" id="cd02022">
    <property type="entry name" value="DPCK"/>
    <property type="match status" value="1"/>
</dbReference>
<dbReference type="PROSITE" id="PS51219">
    <property type="entry name" value="DPCK"/>
    <property type="match status" value="1"/>
</dbReference>
<dbReference type="NCBIfam" id="TIGR00152">
    <property type="entry name" value="dephospho-CoA kinase"/>
    <property type="match status" value="1"/>
</dbReference>
<dbReference type="GO" id="GO:0004140">
    <property type="term" value="F:dephospho-CoA kinase activity"/>
    <property type="evidence" value="ECO:0007669"/>
    <property type="project" value="UniProtKB-UniRule"/>
</dbReference>
<dbReference type="GO" id="GO:0015937">
    <property type="term" value="P:coenzyme A biosynthetic process"/>
    <property type="evidence" value="ECO:0007669"/>
    <property type="project" value="UniProtKB-UniRule"/>
</dbReference>
<evidence type="ECO:0000256" key="3">
    <source>
        <dbReference type="ARBA" id="ARBA00022840"/>
    </source>
</evidence>
<keyword evidence="4 5" id="KW-0173">Coenzyme A biosynthesis</keyword>
<gene>
    <name evidence="5" type="primary">coaE</name>
    <name evidence="7" type="ORF">SAMN05421831_1227</name>
</gene>
<dbReference type="OrthoDB" id="9812943at2"/>
<keyword evidence="5 7" id="KW-0418">Kinase</keyword>
<dbReference type="HAMAP" id="MF_00376">
    <property type="entry name" value="Dephospho_CoA_kinase"/>
    <property type="match status" value="1"/>
</dbReference>
<proteinExistence type="inferred from homology"/>
<comment type="pathway">
    <text evidence="5">Cofactor biosynthesis; coenzyme A biosynthesis; CoA from (R)-pantothenate: step 5/5.</text>
</comment>
<dbReference type="UniPathway" id="UPA00241">
    <property type="reaction ID" value="UER00356"/>
</dbReference>